<feature type="transmembrane region" description="Helical" evidence="1">
    <location>
        <begin position="351"/>
        <end position="369"/>
    </location>
</feature>
<feature type="transmembrane region" description="Helical" evidence="1">
    <location>
        <begin position="515"/>
        <end position="534"/>
    </location>
</feature>
<dbReference type="PATRIC" id="fig|307121.4.peg.1408"/>
<feature type="transmembrane region" description="Helical" evidence="1">
    <location>
        <begin position="442"/>
        <end position="463"/>
    </location>
</feature>
<feature type="transmembrane region" description="Helical" evidence="1">
    <location>
        <begin position="123"/>
        <end position="149"/>
    </location>
</feature>
<accession>A0A1C3MZY4</accession>
<feature type="transmembrane region" description="Helical" evidence="1">
    <location>
        <begin position="402"/>
        <end position="422"/>
    </location>
</feature>
<evidence type="ECO:0000313" key="2">
    <source>
        <dbReference type="EMBL" id="SBV25890.1"/>
    </source>
</evidence>
<proteinExistence type="predicted"/>
<dbReference type="STRING" id="307121.GA0070620_1372"/>
<feature type="transmembrane region" description="Helical" evidence="1">
    <location>
        <begin position="84"/>
        <end position="102"/>
    </location>
</feature>
<dbReference type="Proteomes" id="UP000199393">
    <property type="component" value="Chromosome I"/>
</dbReference>
<feature type="transmembrane region" description="Helical" evidence="1">
    <location>
        <begin position="475"/>
        <end position="495"/>
    </location>
</feature>
<evidence type="ECO:0000313" key="3">
    <source>
        <dbReference type="Proteomes" id="UP000199393"/>
    </source>
</evidence>
<dbReference type="EMBL" id="LT598496">
    <property type="protein sequence ID" value="SBV25890.1"/>
    <property type="molecule type" value="Genomic_DNA"/>
</dbReference>
<dbReference type="AlphaFoldDB" id="A0A1C3MZY4"/>
<feature type="transmembrane region" description="Helical" evidence="1">
    <location>
        <begin position="304"/>
        <end position="322"/>
    </location>
</feature>
<dbReference type="RefSeq" id="WP_091589072.1">
    <property type="nucleotide sequence ID" value="NZ_JBHRWG010000003.1"/>
</dbReference>
<organism evidence="2 3">
    <name type="scientific">Micromonospora krabiensis</name>
    <dbReference type="NCBI Taxonomy" id="307121"/>
    <lineage>
        <taxon>Bacteria</taxon>
        <taxon>Bacillati</taxon>
        <taxon>Actinomycetota</taxon>
        <taxon>Actinomycetes</taxon>
        <taxon>Micromonosporales</taxon>
        <taxon>Micromonosporaceae</taxon>
        <taxon>Micromonospora</taxon>
    </lineage>
</organism>
<keyword evidence="1" id="KW-0472">Membrane</keyword>
<evidence type="ECO:0000256" key="1">
    <source>
        <dbReference type="SAM" id="Phobius"/>
    </source>
</evidence>
<feature type="transmembrane region" description="Helical" evidence="1">
    <location>
        <begin position="245"/>
        <end position="266"/>
    </location>
</feature>
<reference evidence="3" key="1">
    <citation type="submission" date="2016-06" db="EMBL/GenBank/DDBJ databases">
        <authorList>
            <person name="Varghese N."/>
        </authorList>
    </citation>
    <scope>NUCLEOTIDE SEQUENCE [LARGE SCALE GENOMIC DNA]</scope>
    <source>
        <strain evidence="3">DSM 45344</strain>
    </source>
</reference>
<dbReference type="OrthoDB" id="2014935at2"/>
<name>A0A1C3MZY4_9ACTN</name>
<keyword evidence="1" id="KW-1133">Transmembrane helix</keyword>
<protein>
    <submittedName>
        <fullName evidence="2">ABC-2 type transport system permease protein</fullName>
    </submittedName>
</protein>
<sequence length="541" mass="54512">MNALTNTGRLARLVLRRDRARLAFWVLGTPLLGYALAGSVAGVYPDETARHGYATTSASSLVARAFNGPIAGTDLGNVVVAETYVTLVLIVALLSTFAVVRHTRQNEETGRAELVGASMVGRYAPLTAALLVVVTTNVLAAALLALAFTGGGLPLAGSVAAAAAIGGVGIAFTGVAAVTAQLSVTSRGANALAAASVGLAFALRAAGDVLGDTGADGTRVDSAWPSWLSPLGWGTQIHAYAGERWWVLALPVALLLAAVALAYALAERRDLGAGLVAPRRGPATAAAALLSPAGLAWRLQRGTLLGWAVGIAVLGLSMGVAADEFNAMIEENPAAAEAISAMGGGADLVDAYLAAMLALFALTIGAYVVQALLRVRGDEADGVLEAVLATGVSRGRWLGTQVLAAVLGAVALLLLAGVTTGLGHGLVAGDPLGRAVDLGGAALLRLPALLVVAGVVTALFGLLPRWSVVLSWTALLLFLLLGQLGAVLELPQAALDVSPYTHVPSAPAVDPTATPLVVLSAVAAALLATGVAAFRNRDVPR</sequence>
<keyword evidence="3" id="KW-1185">Reference proteome</keyword>
<keyword evidence="1" id="KW-0812">Transmembrane</keyword>
<feature type="transmembrane region" description="Helical" evidence="1">
    <location>
        <begin position="155"/>
        <end position="177"/>
    </location>
</feature>
<feature type="transmembrane region" description="Helical" evidence="1">
    <location>
        <begin position="22"/>
        <end position="44"/>
    </location>
</feature>
<gene>
    <name evidence="2" type="ORF">GA0070620_1372</name>
</gene>